<reference evidence="1 2" key="1">
    <citation type="journal article" date="2022" name="Plant J.">
        <title>Chromosome-level genome of Camellia lanceoleosa provides a valuable resource for understanding genome evolution and self-incompatibility.</title>
        <authorList>
            <person name="Gong W."/>
            <person name="Xiao S."/>
            <person name="Wang L."/>
            <person name="Liao Z."/>
            <person name="Chang Y."/>
            <person name="Mo W."/>
            <person name="Hu G."/>
            <person name="Li W."/>
            <person name="Zhao G."/>
            <person name="Zhu H."/>
            <person name="Hu X."/>
            <person name="Ji K."/>
            <person name="Xiang X."/>
            <person name="Song Q."/>
            <person name="Yuan D."/>
            <person name="Jin S."/>
            <person name="Zhang L."/>
        </authorList>
    </citation>
    <scope>NUCLEOTIDE SEQUENCE [LARGE SCALE GENOMIC DNA]</scope>
    <source>
        <strain evidence="1">SQ_2022a</strain>
    </source>
</reference>
<dbReference type="Proteomes" id="UP001060215">
    <property type="component" value="Chromosome 3"/>
</dbReference>
<evidence type="ECO:0000313" key="1">
    <source>
        <dbReference type="EMBL" id="KAI8028035.1"/>
    </source>
</evidence>
<dbReference type="EMBL" id="CM045760">
    <property type="protein sequence ID" value="KAI8028035.1"/>
    <property type="molecule type" value="Genomic_DNA"/>
</dbReference>
<name>A0ACC0ISX3_9ERIC</name>
<proteinExistence type="predicted"/>
<sequence>MLLTTVRFLDQVMLFNSFTSCLRSECIFNFPTFARFIRIDVAFILLIVVEYYPVYFAFEDDDINVVLADIKKNDVTFGAWTLELSACWLSGSLQLLPECCFCIDALLTIYHPQSHRILALHLAYNSLRITPRFIWKVIHQNFWPSDIQIAREAEIS</sequence>
<keyword evidence="2" id="KW-1185">Reference proteome</keyword>
<protein>
    <submittedName>
        <fullName evidence="1">Uncharacterized protein</fullName>
    </submittedName>
</protein>
<gene>
    <name evidence="1" type="ORF">LOK49_LG02G00780</name>
</gene>
<evidence type="ECO:0000313" key="2">
    <source>
        <dbReference type="Proteomes" id="UP001060215"/>
    </source>
</evidence>
<accession>A0ACC0ISX3</accession>
<organism evidence="1 2">
    <name type="scientific">Camellia lanceoleosa</name>
    <dbReference type="NCBI Taxonomy" id="1840588"/>
    <lineage>
        <taxon>Eukaryota</taxon>
        <taxon>Viridiplantae</taxon>
        <taxon>Streptophyta</taxon>
        <taxon>Embryophyta</taxon>
        <taxon>Tracheophyta</taxon>
        <taxon>Spermatophyta</taxon>
        <taxon>Magnoliopsida</taxon>
        <taxon>eudicotyledons</taxon>
        <taxon>Gunneridae</taxon>
        <taxon>Pentapetalae</taxon>
        <taxon>asterids</taxon>
        <taxon>Ericales</taxon>
        <taxon>Theaceae</taxon>
        <taxon>Camellia</taxon>
    </lineage>
</organism>
<comment type="caution">
    <text evidence="1">The sequence shown here is derived from an EMBL/GenBank/DDBJ whole genome shotgun (WGS) entry which is preliminary data.</text>
</comment>